<comment type="cofactor">
    <cofactor evidence="2">
        <name>Zn(2+)</name>
        <dbReference type="ChEBI" id="CHEBI:29105"/>
    </cofactor>
</comment>
<dbReference type="PROSITE" id="PS51462">
    <property type="entry name" value="NUDIX"/>
    <property type="match status" value="1"/>
</dbReference>
<comment type="catalytic activity">
    <reaction evidence="9">
        <text>a 5'-end NAD(+)-phospho-ribonucleoside in mRNA + H2O = a 5'-end phospho-adenosine-phospho-ribonucleoside in mRNA + beta-nicotinamide D-ribonucleotide + 2 H(+)</text>
        <dbReference type="Rhea" id="RHEA:60876"/>
        <dbReference type="Rhea" id="RHEA-COMP:15698"/>
        <dbReference type="Rhea" id="RHEA-COMP:15719"/>
        <dbReference type="ChEBI" id="CHEBI:14649"/>
        <dbReference type="ChEBI" id="CHEBI:15377"/>
        <dbReference type="ChEBI" id="CHEBI:15378"/>
        <dbReference type="ChEBI" id="CHEBI:144029"/>
        <dbReference type="ChEBI" id="CHEBI:144051"/>
    </reaction>
    <physiologicalReaction direction="left-to-right" evidence="9">
        <dbReference type="Rhea" id="RHEA:60877"/>
    </physiologicalReaction>
</comment>
<dbReference type="Proteomes" id="UP000012589">
    <property type="component" value="Unassembled WGS sequence"/>
</dbReference>
<dbReference type="InterPro" id="IPR049734">
    <property type="entry name" value="NudC-like_C"/>
</dbReference>
<evidence type="ECO:0000256" key="6">
    <source>
        <dbReference type="ARBA" id="ARBA00022801"/>
    </source>
</evidence>
<dbReference type="InterPro" id="IPR015797">
    <property type="entry name" value="NUDIX_hydrolase-like_dom_sf"/>
</dbReference>
<dbReference type="GO" id="GO:0046872">
    <property type="term" value="F:metal ion binding"/>
    <property type="evidence" value="ECO:0007669"/>
    <property type="project" value="UniProtKB-KW"/>
</dbReference>
<keyword evidence="8" id="KW-0520">NAD</keyword>
<dbReference type="EC" id="3.6.1.22" evidence="4"/>
<dbReference type="GO" id="GO:0035529">
    <property type="term" value="F:NADH pyrophosphatase activity"/>
    <property type="evidence" value="ECO:0007669"/>
    <property type="project" value="TreeGrafter"/>
</dbReference>
<evidence type="ECO:0000256" key="4">
    <source>
        <dbReference type="ARBA" id="ARBA00012381"/>
    </source>
</evidence>
<dbReference type="EMBL" id="AQFT01000099">
    <property type="protein sequence ID" value="EMZ24350.1"/>
    <property type="molecule type" value="Genomic_DNA"/>
</dbReference>
<sequence length="293" mass="34012">MIQDIEPKRLCNQYQLPKQNRNDYIAVFSGNQILIKETNGRLELPKRADMEAAGCALHADTYLFCIDDDRYFLCSEDAEEWKTGNKVDISNDRAAAADFRRISMRQFREEADHELCFAVYTAYHLYQWYKNNRFCGCCGSRTVPDKKERMLFCAKCGNQIYPSIAPAVIAAVTNGDSILLTKYANREYKRYALIAGFTEIGETAEDTVRREVMEETGIRVKNIRYYKSQPWGIDGNLLLGYFAELDGSDRISIDENELSCAEWVRRDQLKDMDDSFSLTREMMRVFYEKYDSV</sequence>
<proteinExistence type="inferred from homology"/>
<gene>
    <name evidence="11" type="ORF">C823_03307</name>
</gene>
<dbReference type="Gene3D" id="3.90.79.20">
    <property type="match status" value="1"/>
</dbReference>
<dbReference type="OrthoDB" id="9787476at2"/>
<evidence type="ECO:0000256" key="8">
    <source>
        <dbReference type="ARBA" id="ARBA00023027"/>
    </source>
</evidence>
<comment type="caution">
    <text evidence="11">The sequence shown here is derived from an EMBL/GenBank/DDBJ whole genome shotgun (WGS) entry which is preliminary data.</text>
</comment>
<reference evidence="11 12" key="1">
    <citation type="journal article" date="2014" name="Genome Announc.">
        <title>Draft genome sequences of the altered schaedler flora, a defined bacterial community from gnotobiotic mice.</title>
        <authorList>
            <person name="Wannemuehler M.J."/>
            <person name="Overstreet A.M."/>
            <person name="Ward D.V."/>
            <person name="Phillips G.J."/>
        </authorList>
    </citation>
    <scope>NUCLEOTIDE SEQUENCE [LARGE SCALE GENOMIC DNA]</scope>
    <source>
        <strain evidence="11 12">ASF492</strain>
    </source>
</reference>
<keyword evidence="5" id="KW-0479">Metal-binding</keyword>
<evidence type="ECO:0000313" key="12">
    <source>
        <dbReference type="Proteomes" id="UP000012589"/>
    </source>
</evidence>
<dbReference type="InterPro" id="IPR015376">
    <property type="entry name" value="Znr_NADH_PPase"/>
</dbReference>
<evidence type="ECO:0000256" key="2">
    <source>
        <dbReference type="ARBA" id="ARBA00001947"/>
    </source>
</evidence>
<dbReference type="HOGENOM" id="CLU_037162_0_1_9"/>
<dbReference type="PROSITE" id="PS00893">
    <property type="entry name" value="NUDIX_BOX"/>
    <property type="match status" value="1"/>
</dbReference>
<keyword evidence="7" id="KW-0460">Magnesium</keyword>
<dbReference type="CDD" id="cd03429">
    <property type="entry name" value="NUDIX_NADH_pyrophosphatase_Nudt13"/>
    <property type="match status" value="1"/>
</dbReference>
<dbReference type="AlphaFoldDB" id="N2ADY2"/>
<evidence type="ECO:0000256" key="1">
    <source>
        <dbReference type="ARBA" id="ARBA00001946"/>
    </source>
</evidence>
<dbReference type="InterPro" id="IPR000086">
    <property type="entry name" value="NUDIX_hydrolase_dom"/>
</dbReference>
<comment type="cofactor">
    <cofactor evidence="1">
        <name>Mg(2+)</name>
        <dbReference type="ChEBI" id="CHEBI:18420"/>
    </cofactor>
</comment>
<dbReference type="STRING" id="1235802.C823_03307"/>
<feature type="domain" description="Nudix hydrolase" evidence="10">
    <location>
        <begin position="162"/>
        <end position="287"/>
    </location>
</feature>
<dbReference type="PATRIC" id="fig|1235802.3.peg.3495"/>
<protein>
    <recommendedName>
        <fullName evidence="4">NAD(+) diphosphatase</fullName>
        <ecNumber evidence="4">3.6.1.22</ecNumber>
    </recommendedName>
</protein>
<evidence type="ECO:0000313" key="11">
    <source>
        <dbReference type="EMBL" id="EMZ24350.1"/>
    </source>
</evidence>
<comment type="similarity">
    <text evidence="3">Belongs to the Nudix hydrolase family. NudC subfamily.</text>
</comment>
<organism evidence="11 12">
    <name type="scientific">Eubacterium plexicaudatum ASF492</name>
    <dbReference type="NCBI Taxonomy" id="1235802"/>
    <lineage>
        <taxon>Bacteria</taxon>
        <taxon>Bacillati</taxon>
        <taxon>Bacillota</taxon>
        <taxon>Clostridia</taxon>
        <taxon>Eubacteriales</taxon>
        <taxon>Eubacteriaceae</taxon>
        <taxon>Eubacterium</taxon>
    </lineage>
</organism>
<keyword evidence="12" id="KW-1185">Reference proteome</keyword>
<dbReference type="InterPro" id="IPR020084">
    <property type="entry name" value="NUDIX_hydrolase_CS"/>
</dbReference>
<evidence type="ECO:0000256" key="5">
    <source>
        <dbReference type="ARBA" id="ARBA00022723"/>
    </source>
</evidence>
<evidence type="ECO:0000256" key="3">
    <source>
        <dbReference type="ARBA" id="ARBA00009595"/>
    </source>
</evidence>
<evidence type="ECO:0000259" key="10">
    <source>
        <dbReference type="PROSITE" id="PS51462"/>
    </source>
</evidence>
<dbReference type="Pfam" id="PF00293">
    <property type="entry name" value="NUDIX"/>
    <property type="match status" value="1"/>
</dbReference>
<dbReference type="Gene3D" id="3.90.79.10">
    <property type="entry name" value="Nucleoside Triphosphate Pyrophosphohydrolase"/>
    <property type="match status" value="1"/>
</dbReference>
<dbReference type="PANTHER" id="PTHR42904">
    <property type="entry name" value="NUDIX HYDROLASE, NUDC SUBFAMILY"/>
    <property type="match status" value="1"/>
</dbReference>
<accession>N2ADY2</accession>
<dbReference type="GO" id="GO:0005829">
    <property type="term" value="C:cytosol"/>
    <property type="evidence" value="ECO:0007669"/>
    <property type="project" value="TreeGrafter"/>
</dbReference>
<dbReference type="GO" id="GO:0019677">
    <property type="term" value="P:NAD+ catabolic process"/>
    <property type="evidence" value="ECO:0007669"/>
    <property type="project" value="TreeGrafter"/>
</dbReference>
<dbReference type="NCBIfam" id="NF001299">
    <property type="entry name" value="PRK00241.1"/>
    <property type="match status" value="1"/>
</dbReference>
<dbReference type="InterPro" id="IPR050241">
    <property type="entry name" value="NAD-cap_RNA_hydrolase_NudC"/>
</dbReference>
<evidence type="ECO:0000256" key="7">
    <source>
        <dbReference type="ARBA" id="ARBA00022842"/>
    </source>
</evidence>
<dbReference type="eggNOG" id="COG2816">
    <property type="taxonomic scope" value="Bacteria"/>
</dbReference>
<name>N2ADY2_9FIRM</name>
<evidence type="ECO:0000256" key="9">
    <source>
        <dbReference type="ARBA" id="ARBA00023679"/>
    </source>
</evidence>
<dbReference type="SUPFAM" id="SSF55811">
    <property type="entry name" value="Nudix"/>
    <property type="match status" value="1"/>
</dbReference>
<dbReference type="GO" id="GO:0006742">
    <property type="term" value="P:NADP+ catabolic process"/>
    <property type="evidence" value="ECO:0007669"/>
    <property type="project" value="TreeGrafter"/>
</dbReference>
<dbReference type="PANTHER" id="PTHR42904:SF6">
    <property type="entry name" value="NAD-CAPPED RNA HYDROLASE NUDT12"/>
    <property type="match status" value="1"/>
</dbReference>
<dbReference type="Pfam" id="PF09297">
    <property type="entry name" value="Zn_ribbon_NUD"/>
    <property type="match status" value="1"/>
</dbReference>
<keyword evidence="6" id="KW-0378">Hydrolase</keyword>